<proteinExistence type="predicted"/>
<dbReference type="EMBL" id="JAWQEG010004176">
    <property type="protein sequence ID" value="KAK3862696.1"/>
    <property type="molecule type" value="Genomic_DNA"/>
</dbReference>
<accession>A0AAE1EWJ9</accession>
<organism evidence="2 3">
    <name type="scientific">Petrolisthes cinctipes</name>
    <name type="common">Flat porcelain crab</name>
    <dbReference type="NCBI Taxonomy" id="88211"/>
    <lineage>
        <taxon>Eukaryota</taxon>
        <taxon>Metazoa</taxon>
        <taxon>Ecdysozoa</taxon>
        <taxon>Arthropoda</taxon>
        <taxon>Crustacea</taxon>
        <taxon>Multicrustacea</taxon>
        <taxon>Malacostraca</taxon>
        <taxon>Eumalacostraca</taxon>
        <taxon>Eucarida</taxon>
        <taxon>Decapoda</taxon>
        <taxon>Pleocyemata</taxon>
        <taxon>Anomura</taxon>
        <taxon>Galatheoidea</taxon>
        <taxon>Porcellanidae</taxon>
        <taxon>Petrolisthes</taxon>
    </lineage>
</organism>
<dbReference type="AlphaFoldDB" id="A0AAE1EWJ9"/>
<dbReference type="Proteomes" id="UP001286313">
    <property type="component" value="Unassembled WGS sequence"/>
</dbReference>
<evidence type="ECO:0000256" key="1">
    <source>
        <dbReference type="SAM" id="MobiDB-lite"/>
    </source>
</evidence>
<reference evidence="2" key="1">
    <citation type="submission" date="2023-10" db="EMBL/GenBank/DDBJ databases">
        <title>Genome assemblies of two species of porcelain crab, Petrolisthes cinctipes and Petrolisthes manimaculis (Anomura: Porcellanidae).</title>
        <authorList>
            <person name="Angst P."/>
        </authorList>
    </citation>
    <scope>NUCLEOTIDE SEQUENCE</scope>
    <source>
        <strain evidence="2">PB745_01</strain>
        <tissue evidence="2">Gill</tissue>
    </source>
</reference>
<feature type="region of interest" description="Disordered" evidence="1">
    <location>
        <begin position="1"/>
        <end position="23"/>
    </location>
</feature>
<name>A0AAE1EWJ9_PETCI</name>
<gene>
    <name evidence="2" type="ORF">Pcinc_031454</name>
</gene>
<evidence type="ECO:0000313" key="3">
    <source>
        <dbReference type="Proteomes" id="UP001286313"/>
    </source>
</evidence>
<protein>
    <submittedName>
        <fullName evidence="2">Uncharacterized protein</fullName>
    </submittedName>
</protein>
<keyword evidence="3" id="KW-1185">Reference proteome</keyword>
<feature type="region of interest" description="Disordered" evidence="1">
    <location>
        <begin position="61"/>
        <end position="82"/>
    </location>
</feature>
<feature type="region of interest" description="Disordered" evidence="1">
    <location>
        <begin position="120"/>
        <end position="144"/>
    </location>
</feature>
<comment type="caution">
    <text evidence="2">The sequence shown here is derived from an EMBL/GenBank/DDBJ whole genome shotgun (WGS) entry which is preliminary data.</text>
</comment>
<evidence type="ECO:0000313" key="2">
    <source>
        <dbReference type="EMBL" id="KAK3862696.1"/>
    </source>
</evidence>
<feature type="compositionally biased region" description="Polar residues" evidence="1">
    <location>
        <begin position="121"/>
        <end position="135"/>
    </location>
</feature>
<sequence>MSEGWEHADGEGGSEGRLREPCGTEDAKEICIESRGQGGRGRGREATGRQAGRVVWMGVGVMGRTGPPHQPASIRTTTTNSGNSVVSVNHQCASSTRVPHCSTTVCLSHLLVTHTHPLHSTPLQSHLSHLPTNLPVSPRLHRHD</sequence>